<name>A0ABY8REJ8_9FLAO</name>
<protein>
    <recommendedName>
        <fullName evidence="3">PsbP C-terminal domain-containing protein</fullName>
    </recommendedName>
</protein>
<dbReference type="Proteomes" id="UP001241656">
    <property type="component" value="Chromosome"/>
</dbReference>
<sequence length="213" mass="24380">MYKISTIFLLLLFCNYNSQIINEIGKEELQKVTTKNHEKSSGLNINISYPADWTKTDGKRPHMLFNFASTDKSIRSTFGITNILESASTSDKKAFSLLSDKDIAEIMTQNFPNSANCSEYFEGMGFENIRNSTCRTTKIEGLKSSVASTFGTIRRAEFSIDNYMVYYQVPYKTNLIVISFNFHNVVSEQDRYLADNLSNKIMNSMIINNLWKK</sequence>
<dbReference type="EMBL" id="CP124855">
    <property type="protein sequence ID" value="WHF52395.1"/>
    <property type="molecule type" value="Genomic_DNA"/>
</dbReference>
<proteinExistence type="predicted"/>
<gene>
    <name evidence="1" type="ORF">QGN23_03725</name>
</gene>
<reference evidence="1 2" key="1">
    <citation type="submission" date="2023-05" db="EMBL/GenBank/DDBJ databases">
        <title>Genomic insight into Chryseobacterium sp. wdc7 isolated forest soil (Gotjawal).</title>
        <authorList>
            <person name="Park S.-J."/>
        </authorList>
    </citation>
    <scope>NUCLEOTIDE SEQUENCE [LARGE SCALE GENOMIC DNA]</scope>
    <source>
        <strain evidence="2">wdc7</strain>
    </source>
</reference>
<evidence type="ECO:0008006" key="3">
    <source>
        <dbReference type="Google" id="ProtNLM"/>
    </source>
</evidence>
<evidence type="ECO:0000313" key="2">
    <source>
        <dbReference type="Proteomes" id="UP001241656"/>
    </source>
</evidence>
<accession>A0ABY8REJ8</accession>
<evidence type="ECO:0000313" key="1">
    <source>
        <dbReference type="EMBL" id="WHF52395.1"/>
    </source>
</evidence>
<keyword evidence="2" id="KW-1185">Reference proteome</keyword>
<dbReference type="RefSeq" id="WP_282905690.1">
    <property type="nucleotide sequence ID" value="NZ_CP124855.1"/>
</dbReference>
<organism evidence="1 2">
    <name type="scientific">Chryseobacterium gotjawalense</name>
    <dbReference type="NCBI Taxonomy" id="3042315"/>
    <lineage>
        <taxon>Bacteria</taxon>
        <taxon>Pseudomonadati</taxon>
        <taxon>Bacteroidota</taxon>
        <taxon>Flavobacteriia</taxon>
        <taxon>Flavobacteriales</taxon>
        <taxon>Weeksellaceae</taxon>
        <taxon>Chryseobacterium group</taxon>
        <taxon>Chryseobacterium</taxon>
    </lineage>
</organism>